<gene>
    <name evidence="9" type="ORF">MB27_27535</name>
</gene>
<dbReference type="AlphaFoldDB" id="A0A0A6UF35"/>
<feature type="transmembrane region" description="Helical" evidence="8">
    <location>
        <begin position="277"/>
        <end position="303"/>
    </location>
</feature>
<feature type="transmembrane region" description="Helical" evidence="8">
    <location>
        <begin position="46"/>
        <end position="66"/>
    </location>
</feature>
<dbReference type="STRING" id="1869.MB27_27535"/>
<feature type="transmembrane region" description="Helical" evidence="8">
    <location>
        <begin position="342"/>
        <end position="361"/>
    </location>
</feature>
<dbReference type="NCBIfam" id="NF038066">
    <property type="entry name" value="MptB"/>
    <property type="match status" value="1"/>
</dbReference>
<evidence type="ECO:0000256" key="4">
    <source>
        <dbReference type="ARBA" id="ARBA00022692"/>
    </source>
</evidence>
<feature type="transmembrane region" description="Helical" evidence="8">
    <location>
        <begin position="438"/>
        <end position="456"/>
    </location>
</feature>
<evidence type="ECO:0000313" key="9">
    <source>
        <dbReference type="EMBL" id="KHD74650.1"/>
    </source>
</evidence>
<comment type="subcellular location">
    <subcellularLocation>
        <location evidence="1">Membrane</location>
        <topology evidence="1">Multi-pass membrane protein</topology>
    </subcellularLocation>
</comment>
<feature type="transmembrane region" description="Helical" evidence="8">
    <location>
        <begin position="164"/>
        <end position="185"/>
    </location>
</feature>
<evidence type="ECO:0000256" key="8">
    <source>
        <dbReference type="SAM" id="Phobius"/>
    </source>
</evidence>
<dbReference type="Pfam" id="PF26314">
    <property type="entry name" value="MptA_B_family"/>
    <property type="match status" value="1"/>
</dbReference>
<keyword evidence="10" id="KW-1185">Reference proteome</keyword>
<evidence type="ECO:0000256" key="7">
    <source>
        <dbReference type="ARBA" id="ARBA00043987"/>
    </source>
</evidence>
<organism evidence="9 10">
    <name type="scientific">Actinoplanes utahensis</name>
    <dbReference type="NCBI Taxonomy" id="1869"/>
    <lineage>
        <taxon>Bacteria</taxon>
        <taxon>Bacillati</taxon>
        <taxon>Actinomycetota</taxon>
        <taxon>Actinomycetes</taxon>
        <taxon>Micromonosporales</taxon>
        <taxon>Micromonosporaceae</taxon>
        <taxon>Actinoplanes</taxon>
    </lineage>
</organism>
<feature type="transmembrane region" description="Helical" evidence="8">
    <location>
        <begin position="7"/>
        <end position="26"/>
    </location>
</feature>
<evidence type="ECO:0008006" key="11">
    <source>
        <dbReference type="Google" id="ProtNLM"/>
    </source>
</evidence>
<dbReference type="EMBL" id="JRTT01000039">
    <property type="protein sequence ID" value="KHD74650.1"/>
    <property type="molecule type" value="Genomic_DNA"/>
</dbReference>
<feature type="transmembrane region" description="Helical" evidence="8">
    <location>
        <begin position="248"/>
        <end position="271"/>
    </location>
</feature>
<keyword evidence="2" id="KW-0328">Glycosyltransferase</keyword>
<evidence type="ECO:0000256" key="1">
    <source>
        <dbReference type="ARBA" id="ARBA00004141"/>
    </source>
</evidence>
<evidence type="ECO:0000256" key="2">
    <source>
        <dbReference type="ARBA" id="ARBA00022676"/>
    </source>
</evidence>
<dbReference type="InterPro" id="IPR049829">
    <property type="entry name" value="MptA/B-like"/>
</dbReference>
<keyword evidence="3" id="KW-0808">Transferase</keyword>
<dbReference type="GO" id="GO:0016020">
    <property type="term" value="C:membrane"/>
    <property type="evidence" value="ECO:0007669"/>
    <property type="project" value="UniProtKB-SubCell"/>
</dbReference>
<sequence>MPVSMTFIRWFGLSGSVMLAVAGWLGGAHPDADLRSTPVSIAQGPYGPAILGLWLLGTAIQAYAWWSGRDRVPSVRWGLVTALLWSLPFLLTPPVGSRDFYSYWCQGEMFLHDIDPYRFGVDALPCTYLETVSPIWRESVTPYGPMFILVAAFAVWLGSNLTTALVLFRLVTLAGMAAIAAGLPALARRCGVDPQRAVWVALAGPLIGAHLLGAPHNDAVMLGFAVLGFFVIVRASSHPVALVAGGALLGLAFSVKATTVVLIPFAVLIAARSFLAATALVGGGALASFGVVTVTSGLGFGWVPAMQGSVSLIQFSSPPTAVGMTITYLGRPFSADFNAVPFVRNVALALLAVTLVWLWVRALRTPAQYRTRAALRGAALALTAFVVLSPVFHPWYALWPLTFLAATTVRNKAMMVITIISAFIVLPDGSGLTRFVKFPGAPIVTIVLIVLAVRYFRQRQAAARTPHPVTTA</sequence>
<evidence type="ECO:0000313" key="10">
    <source>
        <dbReference type="Proteomes" id="UP000054537"/>
    </source>
</evidence>
<dbReference type="Proteomes" id="UP000054537">
    <property type="component" value="Unassembled WGS sequence"/>
</dbReference>
<feature type="transmembrane region" description="Helical" evidence="8">
    <location>
        <begin position="197"/>
        <end position="213"/>
    </location>
</feature>
<feature type="transmembrane region" description="Helical" evidence="8">
    <location>
        <begin position="140"/>
        <end position="158"/>
    </location>
</feature>
<keyword evidence="5 8" id="KW-1133">Transmembrane helix</keyword>
<keyword evidence="6 8" id="KW-0472">Membrane</keyword>
<evidence type="ECO:0000256" key="5">
    <source>
        <dbReference type="ARBA" id="ARBA00022989"/>
    </source>
</evidence>
<keyword evidence="4 8" id="KW-0812">Transmembrane</keyword>
<comment type="similarity">
    <text evidence="7">Belongs to the MptA/B family.</text>
</comment>
<accession>A0A0A6UF35</accession>
<dbReference type="eggNOG" id="ENOG502Z9GU">
    <property type="taxonomic scope" value="Bacteria"/>
</dbReference>
<evidence type="ECO:0000256" key="3">
    <source>
        <dbReference type="ARBA" id="ARBA00022679"/>
    </source>
</evidence>
<feature type="transmembrane region" description="Helical" evidence="8">
    <location>
        <begin position="219"/>
        <end position="236"/>
    </location>
</feature>
<proteinExistence type="inferred from homology"/>
<dbReference type="GO" id="GO:0016757">
    <property type="term" value="F:glycosyltransferase activity"/>
    <property type="evidence" value="ECO:0007669"/>
    <property type="project" value="UniProtKB-KW"/>
</dbReference>
<evidence type="ECO:0000256" key="6">
    <source>
        <dbReference type="ARBA" id="ARBA00023136"/>
    </source>
</evidence>
<name>A0A0A6UF35_ACTUT</name>
<protein>
    <recommendedName>
        <fullName evidence="11">DUF2029 domain-containing protein</fullName>
    </recommendedName>
</protein>
<comment type="caution">
    <text evidence="9">The sequence shown here is derived from an EMBL/GenBank/DDBJ whole genome shotgun (WGS) entry which is preliminary data.</text>
</comment>
<feature type="transmembrane region" description="Helical" evidence="8">
    <location>
        <begin position="373"/>
        <end position="392"/>
    </location>
</feature>
<reference evidence="9 10" key="1">
    <citation type="submission" date="2014-10" db="EMBL/GenBank/DDBJ databases">
        <title>Draft genome sequence of Actinoplanes utahensis NRRL 12052.</title>
        <authorList>
            <person name="Velasco-Bucheli B."/>
            <person name="del Cerro C."/>
            <person name="Hormigo D."/>
            <person name="Garcia J.L."/>
            <person name="Acebal C."/>
            <person name="Arroyo M."/>
            <person name="de la Mata I."/>
        </authorList>
    </citation>
    <scope>NUCLEOTIDE SEQUENCE [LARGE SCALE GENOMIC DNA]</scope>
    <source>
        <strain evidence="9 10">NRRL 12052</strain>
    </source>
</reference>